<organism evidence="2 3">
    <name type="scientific">Mytilus coruscus</name>
    <name type="common">Sea mussel</name>
    <dbReference type="NCBI Taxonomy" id="42192"/>
    <lineage>
        <taxon>Eukaryota</taxon>
        <taxon>Metazoa</taxon>
        <taxon>Spiralia</taxon>
        <taxon>Lophotrochozoa</taxon>
        <taxon>Mollusca</taxon>
        <taxon>Bivalvia</taxon>
        <taxon>Autobranchia</taxon>
        <taxon>Pteriomorphia</taxon>
        <taxon>Mytilida</taxon>
        <taxon>Mytiloidea</taxon>
        <taxon>Mytilidae</taxon>
        <taxon>Mytilinae</taxon>
        <taxon>Mytilus</taxon>
    </lineage>
</organism>
<gene>
    <name evidence="2" type="ORF">MCOR_6711</name>
</gene>
<dbReference type="OrthoDB" id="6165820at2759"/>
<evidence type="ECO:0000256" key="1">
    <source>
        <dbReference type="SAM" id="MobiDB-lite"/>
    </source>
</evidence>
<evidence type="ECO:0000313" key="3">
    <source>
        <dbReference type="Proteomes" id="UP000507470"/>
    </source>
</evidence>
<accession>A0A6J8AE59</accession>
<protein>
    <submittedName>
        <fullName evidence="2">Uncharacterized protein</fullName>
    </submittedName>
</protein>
<proteinExistence type="predicted"/>
<reference evidence="2 3" key="1">
    <citation type="submission" date="2020-06" db="EMBL/GenBank/DDBJ databases">
        <authorList>
            <person name="Li R."/>
            <person name="Bekaert M."/>
        </authorList>
    </citation>
    <scope>NUCLEOTIDE SEQUENCE [LARGE SCALE GENOMIC DNA]</scope>
    <source>
        <strain evidence="3">wild</strain>
    </source>
</reference>
<feature type="region of interest" description="Disordered" evidence="1">
    <location>
        <begin position="228"/>
        <end position="247"/>
    </location>
</feature>
<keyword evidence="3" id="KW-1185">Reference proteome</keyword>
<dbReference type="EMBL" id="CACVKT020001241">
    <property type="protein sequence ID" value="CAC5366387.1"/>
    <property type="molecule type" value="Genomic_DNA"/>
</dbReference>
<name>A0A6J8AE59_MYTCO</name>
<dbReference type="Proteomes" id="UP000507470">
    <property type="component" value="Unassembled WGS sequence"/>
</dbReference>
<dbReference type="AlphaFoldDB" id="A0A6J8AE59"/>
<sequence>MFNEQCPNNGAGYGKDGINKDQIVLVSQAANIVSKYTAFVGFDKDTNVLVCVLKKPPTFRTCYPQISSIQSRGYPMQQMACSMSRAPITKGFVIDGDGSCSATKYRKCAPASTSITPHREEFRDKKCAETEREASGNMMMFILSLQNFDGSWSQSSELESVLNMTQKDLEVKYKDREGNLIEKTHASYLCVAGVASPDLLFRPGDTYVLCMSTENISTYDDDTMAISTHPNEDHSKKGSGRAVAGGKRRCSKHLSERDILVTQKQYGIILTVGTRFLSNMKSQK</sequence>
<evidence type="ECO:0000313" key="2">
    <source>
        <dbReference type="EMBL" id="CAC5366387.1"/>
    </source>
</evidence>